<reference evidence="4 5" key="1">
    <citation type="journal article" date="2013" name="Curr. Biol.">
        <title>The Genome of the Foraminiferan Reticulomyxa filosa.</title>
        <authorList>
            <person name="Glockner G."/>
            <person name="Hulsmann N."/>
            <person name="Schleicher M."/>
            <person name="Noegel A.A."/>
            <person name="Eichinger L."/>
            <person name="Gallinger C."/>
            <person name="Pawlowski J."/>
            <person name="Sierra R."/>
            <person name="Euteneuer U."/>
            <person name="Pillet L."/>
            <person name="Moustafa A."/>
            <person name="Platzer M."/>
            <person name="Groth M."/>
            <person name="Szafranski K."/>
            <person name="Schliwa M."/>
        </authorList>
    </citation>
    <scope>NUCLEOTIDE SEQUENCE [LARGE SCALE GENOMIC DNA]</scope>
</reference>
<evidence type="ECO:0000313" key="4">
    <source>
        <dbReference type="EMBL" id="ETO23626.1"/>
    </source>
</evidence>
<protein>
    <submittedName>
        <fullName evidence="4">Uncharacterized protein</fullName>
    </submittedName>
</protein>
<feature type="transmembrane region" description="Helical" evidence="2">
    <location>
        <begin position="40"/>
        <end position="59"/>
    </location>
</feature>
<sequence>MISIPMLCLHVFIIFHLFSKEISGFQRSPSHPWLGKPFQTMFVVVEMIHIYNCFGIAFCKRTLLVFKTQYVMSTFTSNKPRQVTFQDYSIFFGFHFISFFIFSCYYLVALPILCILFMELTHTYTLDWNEPFESWYYVVWTCILLAQGCVALYLTIHIFKKISWQTIRFNYPLPHYGSLSTFDPQRPSTPSHNISQNKSRKSIDRSLLKNESCSIELNHVADNNCNLPFSCHSIDEHVSLLE</sequence>
<evidence type="ECO:0000256" key="1">
    <source>
        <dbReference type="SAM" id="MobiDB-lite"/>
    </source>
</evidence>
<evidence type="ECO:0000313" key="5">
    <source>
        <dbReference type="Proteomes" id="UP000023152"/>
    </source>
</evidence>
<keyword evidence="2" id="KW-1133">Transmembrane helix</keyword>
<keyword evidence="2" id="KW-0472">Membrane</keyword>
<feature type="signal peptide" evidence="3">
    <location>
        <begin position="1"/>
        <end position="24"/>
    </location>
</feature>
<evidence type="ECO:0000256" key="3">
    <source>
        <dbReference type="SAM" id="SignalP"/>
    </source>
</evidence>
<dbReference type="Proteomes" id="UP000023152">
    <property type="component" value="Unassembled WGS sequence"/>
</dbReference>
<feature type="transmembrane region" description="Helical" evidence="2">
    <location>
        <begin position="88"/>
        <end position="118"/>
    </location>
</feature>
<keyword evidence="5" id="KW-1185">Reference proteome</keyword>
<comment type="caution">
    <text evidence="4">The sequence shown here is derived from an EMBL/GenBank/DDBJ whole genome shotgun (WGS) entry which is preliminary data.</text>
</comment>
<feature type="region of interest" description="Disordered" evidence="1">
    <location>
        <begin position="183"/>
        <end position="203"/>
    </location>
</feature>
<dbReference type="EMBL" id="ASPP01009801">
    <property type="protein sequence ID" value="ETO23626.1"/>
    <property type="molecule type" value="Genomic_DNA"/>
</dbReference>
<name>X6NC67_RETFI</name>
<proteinExistence type="predicted"/>
<accession>X6NC67</accession>
<gene>
    <name evidence="4" type="ORF">RFI_13553</name>
</gene>
<feature type="compositionally biased region" description="Polar residues" evidence="1">
    <location>
        <begin position="183"/>
        <end position="197"/>
    </location>
</feature>
<feature type="chain" id="PRO_5004975422" evidence="3">
    <location>
        <begin position="25"/>
        <end position="242"/>
    </location>
</feature>
<keyword evidence="3" id="KW-0732">Signal</keyword>
<organism evidence="4 5">
    <name type="scientific">Reticulomyxa filosa</name>
    <dbReference type="NCBI Taxonomy" id="46433"/>
    <lineage>
        <taxon>Eukaryota</taxon>
        <taxon>Sar</taxon>
        <taxon>Rhizaria</taxon>
        <taxon>Retaria</taxon>
        <taxon>Foraminifera</taxon>
        <taxon>Monothalamids</taxon>
        <taxon>Reticulomyxidae</taxon>
        <taxon>Reticulomyxa</taxon>
    </lineage>
</organism>
<dbReference type="AlphaFoldDB" id="X6NC67"/>
<keyword evidence="2" id="KW-0812">Transmembrane</keyword>
<evidence type="ECO:0000256" key="2">
    <source>
        <dbReference type="SAM" id="Phobius"/>
    </source>
</evidence>
<feature type="transmembrane region" description="Helical" evidence="2">
    <location>
        <begin position="138"/>
        <end position="159"/>
    </location>
</feature>